<protein>
    <recommendedName>
        <fullName evidence="1">Isopenicillin N synthase-like Fe(2+) 2OG dioxygenase domain-containing protein</fullName>
    </recommendedName>
</protein>
<dbReference type="InterPro" id="IPR027443">
    <property type="entry name" value="IPNS-like_sf"/>
</dbReference>
<evidence type="ECO:0000259" key="1">
    <source>
        <dbReference type="Pfam" id="PF03171"/>
    </source>
</evidence>
<dbReference type="Gene3D" id="2.60.120.330">
    <property type="entry name" value="B-lactam Antibiotic, Isopenicillin N Synthase, Chain"/>
    <property type="match status" value="1"/>
</dbReference>
<evidence type="ECO:0000313" key="2">
    <source>
        <dbReference type="EMBL" id="KAG0469235.1"/>
    </source>
</evidence>
<evidence type="ECO:0000313" key="3">
    <source>
        <dbReference type="Proteomes" id="UP000639772"/>
    </source>
</evidence>
<name>A0A835QA15_VANPL</name>
<sequence>FAITAYQGRNLQFIPINFNKVSKLNNQDRKKQQVLKRMGSFGDLAFDSKSQLPKVDFSGLNQNKVHTPSWDVARNKVLRSLEDYGGFEVVYDKIGTEICMGLLGRAVPELFAQNEDTELGNPTQVPLHGAWMYKEGFPFLGIQLANLDSEAAMEEHVNTIWPQGNTYFRNTVWNYAVQMQEIILMIHRMILQGLGLEHLYEPHIESLTYSMRFSKYCEKMSNNKNEIVLPPHKDPNYLSIICQQNLDGLEVEASNGEWIHVSPLPNSFTVLLGESFMAWSNGRLKAQLTELKWMGRRRDIL</sequence>
<dbReference type="Proteomes" id="UP000639772">
    <property type="component" value="Chromosome 9"/>
</dbReference>
<dbReference type="SUPFAM" id="SSF51197">
    <property type="entry name" value="Clavaminate synthase-like"/>
    <property type="match status" value="1"/>
</dbReference>
<organism evidence="2 3">
    <name type="scientific">Vanilla planifolia</name>
    <name type="common">Vanilla</name>
    <dbReference type="NCBI Taxonomy" id="51239"/>
    <lineage>
        <taxon>Eukaryota</taxon>
        <taxon>Viridiplantae</taxon>
        <taxon>Streptophyta</taxon>
        <taxon>Embryophyta</taxon>
        <taxon>Tracheophyta</taxon>
        <taxon>Spermatophyta</taxon>
        <taxon>Magnoliopsida</taxon>
        <taxon>Liliopsida</taxon>
        <taxon>Asparagales</taxon>
        <taxon>Orchidaceae</taxon>
        <taxon>Vanilloideae</taxon>
        <taxon>Vanilleae</taxon>
        <taxon>Vanilla</taxon>
    </lineage>
</organism>
<dbReference type="InterPro" id="IPR044861">
    <property type="entry name" value="IPNS-like_FE2OG_OXY"/>
</dbReference>
<comment type="caution">
    <text evidence="2">The sequence shown here is derived from an EMBL/GenBank/DDBJ whole genome shotgun (WGS) entry which is preliminary data.</text>
</comment>
<dbReference type="OrthoDB" id="288590at2759"/>
<accession>A0A835QA15</accession>
<feature type="non-terminal residue" evidence="2">
    <location>
        <position position="301"/>
    </location>
</feature>
<dbReference type="EMBL" id="JADCNM010000009">
    <property type="protein sequence ID" value="KAG0469235.1"/>
    <property type="molecule type" value="Genomic_DNA"/>
</dbReference>
<feature type="domain" description="Isopenicillin N synthase-like Fe(2+) 2OG dioxygenase" evidence="1">
    <location>
        <begin position="214"/>
        <end position="286"/>
    </location>
</feature>
<dbReference type="PANTHER" id="PTHR47990">
    <property type="entry name" value="2-OXOGLUTARATE (2OG) AND FE(II)-DEPENDENT OXYGENASE SUPERFAMILY PROTEIN-RELATED"/>
    <property type="match status" value="1"/>
</dbReference>
<proteinExistence type="predicted"/>
<dbReference type="AlphaFoldDB" id="A0A835QA15"/>
<dbReference type="InterPro" id="IPR050231">
    <property type="entry name" value="Iron_ascorbate_oxido_reductase"/>
</dbReference>
<reference evidence="2 3" key="1">
    <citation type="journal article" date="2020" name="Nat. Food">
        <title>A phased Vanilla planifolia genome enables genetic improvement of flavour and production.</title>
        <authorList>
            <person name="Hasing T."/>
            <person name="Tang H."/>
            <person name="Brym M."/>
            <person name="Khazi F."/>
            <person name="Huang T."/>
            <person name="Chambers A.H."/>
        </authorList>
    </citation>
    <scope>NUCLEOTIDE SEQUENCE [LARGE SCALE GENOMIC DNA]</scope>
    <source>
        <tissue evidence="2">Leaf</tissue>
    </source>
</reference>
<gene>
    <name evidence="2" type="ORF">HPP92_018563</name>
</gene>
<dbReference type="Pfam" id="PF03171">
    <property type="entry name" value="2OG-FeII_Oxy"/>
    <property type="match status" value="1"/>
</dbReference>